<sequence length="618" mass="69315">MPSIILLAAIALATLYLCNTYRCFAANLAAAKRSGLPYILLPWDKFNVIWMLTGDFWFPLLQKLPATWTHPWLPYLQPEWLYERKYEPFNTMGSDAILFVAPGGNHCYIANAEAIADITARRADFQKPLERYKDVNLYGTNVVVSEGSTWRRHRKITAPSFSEKNNRVVWDECLRQASALLVHWTNGNSSSETVNDVESDMMSVSLHIISKAGFGVRVLWPHEESSGKEGDAYAQFSSTKPSPGHAMSYKEAMSKLMKNVIWIPLLPRWLRDVLPFEGPRIASQAYDEWGQYMTELYTMKKAEIREGKSTEGLDLLGAVMKGAGLNRETLTSSEMPEQQLSESEILGNAFVFMLAGHETTANAMHFSLVFLALNVTCQRSLQRELAAIFGDRPVAEWDYDQDFAKMMDGMTAAVMYETMRLVPSVTGIPKTTMRGSPQPLTVNGQSVVIPAECIVSLDVPATHHNPRYWPTRPDVSALPAGEDLDEFKPERWLMDKAAGDRGVRPLFKPASGAFLPFSEGQRSCMGRRFAQVEVMAILAAIFHGHSVELAVDDFATDEEVEKMPRGGRQREEVWRKAADRAVKLLKHGMGSVITLQMRKGHVPLRVVRKGEERFDGAG</sequence>
<dbReference type="GO" id="GO:0020037">
    <property type="term" value="F:heme binding"/>
    <property type="evidence" value="ECO:0007669"/>
    <property type="project" value="InterPro"/>
</dbReference>
<accession>A0A6A6BWW7</accession>
<dbReference type="EMBL" id="ML995474">
    <property type="protein sequence ID" value="KAF2147211.1"/>
    <property type="molecule type" value="Genomic_DNA"/>
</dbReference>
<dbReference type="InterPro" id="IPR050121">
    <property type="entry name" value="Cytochrome_P450_monoxygenase"/>
</dbReference>
<evidence type="ECO:0000256" key="1">
    <source>
        <dbReference type="ARBA" id="ARBA00001971"/>
    </source>
</evidence>
<dbReference type="InterPro" id="IPR001128">
    <property type="entry name" value="Cyt_P450"/>
</dbReference>
<dbReference type="GO" id="GO:0016705">
    <property type="term" value="F:oxidoreductase activity, acting on paired donors, with incorporation or reduction of molecular oxygen"/>
    <property type="evidence" value="ECO:0007669"/>
    <property type="project" value="InterPro"/>
</dbReference>
<dbReference type="CDD" id="cd11070">
    <property type="entry name" value="CYP56-like"/>
    <property type="match status" value="1"/>
</dbReference>
<evidence type="ECO:0000313" key="7">
    <source>
        <dbReference type="EMBL" id="KAF2147211.1"/>
    </source>
</evidence>
<keyword evidence="3 5" id="KW-0479">Metal-binding</keyword>
<dbReference type="GO" id="GO:0004497">
    <property type="term" value="F:monooxygenase activity"/>
    <property type="evidence" value="ECO:0007669"/>
    <property type="project" value="UniProtKB-KW"/>
</dbReference>
<organism evidence="7 8">
    <name type="scientific">Aplosporella prunicola CBS 121167</name>
    <dbReference type="NCBI Taxonomy" id="1176127"/>
    <lineage>
        <taxon>Eukaryota</taxon>
        <taxon>Fungi</taxon>
        <taxon>Dikarya</taxon>
        <taxon>Ascomycota</taxon>
        <taxon>Pezizomycotina</taxon>
        <taxon>Dothideomycetes</taxon>
        <taxon>Dothideomycetes incertae sedis</taxon>
        <taxon>Botryosphaeriales</taxon>
        <taxon>Aplosporellaceae</taxon>
        <taxon>Aplosporella</taxon>
    </lineage>
</organism>
<evidence type="ECO:0000256" key="5">
    <source>
        <dbReference type="PIRSR" id="PIRSR602401-1"/>
    </source>
</evidence>
<reference evidence="7" key="1">
    <citation type="journal article" date="2020" name="Stud. Mycol.">
        <title>101 Dothideomycetes genomes: a test case for predicting lifestyles and emergence of pathogens.</title>
        <authorList>
            <person name="Haridas S."/>
            <person name="Albert R."/>
            <person name="Binder M."/>
            <person name="Bloem J."/>
            <person name="Labutti K."/>
            <person name="Salamov A."/>
            <person name="Andreopoulos B."/>
            <person name="Baker S."/>
            <person name="Barry K."/>
            <person name="Bills G."/>
            <person name="Bluhm B."/>
            <person name="Cannon C."/>
            <person name="Castanera R."/>
            <person name="Culley D."/>
            <person name="Daum C."/>
            <person name="Ezra D."/>
            <person name="Gonzalez J."/>
            <person name="Henrissat B."/>
            <person name="Kuo A."/>
            <person name="Liang C."/>
            <person name="Lipzen A."/>
            <person name="Lutzoni F."/>
            <person name="Magnuson J."/>
            <person name="Mondo S."/>
            <person name="Nolan M."/>
            <person name="Ohm R."/>
            <person name="Pangilinan J."/>
            <person name="Park H.-J."/>
            <person name="Ramirez L."/>
            <person name="Alfaro M."/>
            <person name="Sun H."/>
            <person name="Tritt A."/>
            <person name="Yoshinaga Y."/>
            <person name="Zwiers L.-H."/>
            <person name="Turgeon B."/>
            <person name="Goodwin S."/>
            <person name="Spatafora J."/>
            <person name="Crous P."/>
            <person name="Grigoriev I."/>
        </authorList>
    </citation>
    <scope>NUCLEOTIDE SEQUENCE</scope>
    <source>
        <strain evidence="7">CBS 121167</strain>
    </source>
</reference>
<dbReference type="GO" id="GO:0005506">
    <property type="term" value="F:iron ion binding"/>
    <property type="evidence" value="ECO:0007669"/>
    <property type="project" value="InterPro"/>
</dbReference>
<keyword evidence="5 6" id="KW-0349">Heme</keyword>
<keyword evidence="6" id="KW-0503">Monooxygenase</keyword>
<feature type="binding site" description="axial binding residue" evidence="5">
    <location>
        <position position="524"/>
    </location>
    <ligand>
        <name>heme</name>
        <dbReference type="ChEBI" id="CHEBI:30413"/>
    </ligand>
    <ligandPart>
        <name>Fe</name>
        <dbReference type="ChEBI" id="CHEBI:18248"/>
    </ligandPart>
</feature>
<proteinExistence type="inferred from homology"/>
<dbReference type="GeneID" id="54303019"/>
<protein>
    <recommendedName>
        <fullName evidence="9">Cytochrome P450</fullName>
    </recommendedName>
</protein>
<evidence type="ECO:0000256" key="6">
    <source>
        <dbReference type="RuleBase" id="RU000461"/>
    </source>
</evidence>
<dbReference type="Gene3D" id="1.10.630.10">
    <property type="entry name" value="Cytochrome P450"/>
    <property type="match status" value="1"/>
</dbReference>
<dbReference type="Proteomes" id="UP000799438">
    <property type="component" value="Unassembled WGS sequence"/>
</dbReference>
<dbReference type="PRINTS" id="PR00385">
    <property type="entry name" value="P450"/>
</dbReference>
<dbReference type="InterPro" id="IPR017972">
    <property type="entry name" value="Cyt_P450_CS"/>
</dbReference>
<dbReference type="OrthoDB" id="1470350at2759"/>
<dbReference type="PANTHER" id="PTHR24305:SF166">
    <property type="entry name" value="CYTOCHROME P450 12A4, MITOCHONDRIAL-RELATED"/>
    <property type="match status" value="1"/>
</dbReference>
<evidence type="ECO:0000256" key="4">
    <source>
        <dbReference type="ARBA" id="ARBA00023004"/>
    </source>
</evidence>
<keyword evidence="6" id="KW-0560">Oxidoreductase</keyword>
<evidence type="ECO:0008006" key="9">
    <source>
        <dbReference type="Google" id="ProtNLM"/>
    </source>
</evidence>
<evidence type="ECO:0000256" key="3">
    <source>
        <dbReference type="ARBA" id="ARBA00022723"/>
    </source>
</evidence>
<name>A0A6A6BWW7_9PEZI</name>
<keyword evidence="8" id="KW-1185">Reference proteome</keyword>
<dbReference type="InterPro" id="IPR002401">
    <property type="entry name" value="Cyt_P450_E_grp-I"/>
</dbReference>
<keyword evidence="4 5" id="KW-0408">Iron</keyword>
<dbReference type="AlphaFoldDB" id="A0A6A6BWW7"/>
<gene>
    <name evidence="7" type="ORF">K452DRAFT_348009</name>
</gene>
<dbReference type="PRINTS" id="PR00463">
    <property type="entry name" value="EP450I"/>
</dbReference>
<dbReference type="SUPFAM" id="SSF48264">
    <property type="entry name" value="Cytochrome P450"/>
    <property type="match status" value="1"/>
</dbReference>
<dbReference type="PANTHER" id="PTHR24305">
    <property type="entry name" value="CYTOCHROME P450"/>
    <property type="match status" value="1"/>
</dbReference>
<evidence type="ECO:0000256" key="2">
    <source>
        <dbReference type="ARBA" id="ARBA00010617"/>
    </source>
</evidence>
<comment type="similarity">
    <text evidence="2 6">Belongs to the cytochrome P450 family.</text>
</comment>
<evidence type="ECO:0000313" key="8">
    <source>
        <dbReference type="Proteomes" id="UP000799438"/>
    </source>
</evidence>
<dbReference type="InterPro" id="IPR036396">
    <property type="entry name" value="Cyt_P450_sf"/>
</dbReference>
<dbReference type="Pfam" id="PF00067">
    <property type="entry name" value="p450"/>
    <property type="match status" value="1"/>
</dbReference>
<dbReference type="PROSITE" id="PS00086">
    <property type="entry name" value="CYTOCHROME_P450"/>
    <property type="match status" value="1"/>
</dbReference>
<dbReference type="RefSeq" id="XP_033402919.1">
    <property type="nucleotide sequence ID" value="XM_033545511.1"/>
</dbReference>
<comment type="cofactor">
    <cofactor evidence="1 5">
        <name>heme</name>
        <dbReference type="ChEBI" id="CHEBI:30413"/>
    </cofactor>
</comment>